<protein>
    <submittedName>
        <fullName evidence="1">Group 1 glycosyl transferase</fullName>
    </submittedName>
</protein>
<dbReference type="CDD" id="cd03801">
    <property type="entry name" value="GT4_PimA-like"/>
    <property type="match status" value="1"/>
</dbReference>
<keyword evidence="1" id="KW-0808">Transferase</keyword>
<dbReference type="Pfam" id="PF13692">
    <property type="entry name" value="Glyco_trans_1_4"/>
    <property type="match status" value="1"/>
</dbReference>
<dbReference type="GO" id="GO:0016740">
    <property type="term" value="F:transferase activity"/>
    <property type="evidence" value="ECO:0007669"/>
    <property type="project" value="UniProtKB-KW"/>
</dbReference>
<reference evidence="1 2" key="1">
    <citation type="submission" date="2015-05" db="EMBL/GenBank/DDBJ databases">
        <title>Genome sequencing and analysis of members of genus Stenotrophomonas.</title>
        <authorList>
            <person name="Patil P.P."/>
            <person name="Midha S."/>
            <person name="Patil P.B."/>
        </authorList>
    </citation>
    <scope>NUCLEOTIDE SEQUENCE [LARGE SCALE GENOMIC DNA]</scope>
    <source>
        <strain evidence="1 2">DSM 17805</strain>
    </source>
</reference>
<keyword evidence="2" id="KW-1185">Reference proteome</keyword>
<accession>A0A0R0BUD0</accession>
<gene>
    <name evidence="1" type="ORF">ABB25_00550</name>
</gene>
<dbReference type="Proteomes" id="UP000051254">
    <property type="component" value="Unassembled WGS sequence"/>
</dbReference>
<proteinExistence type="predicted"/>
<evidence type="ECO:0000313" key="2">
    <source>
        <dbReference type="Proteomes" id="UP000051254"/>
    </source>
</evidence>
<dbReference type="STRING" id="266128.ABB25_00550"/>
<evidence type="ECO:0000313" key="1">
    <source>
        <dbReference type="EMBL" id="KRG60731.1"/>
    </source>
</evidence>
<sequence length="370" mass="40792">MKVFLAATSYPADDADWKGLFIRRMLEGLDRRPELALQAWCPPGPRPAGVSPALQGDDGAWLAALAGRGGIAHLLRRQPLRGVLAGLSLVRRLRRALRASDAEVFHINWLQNALALPNDGRPALVTALGTDMQLLRVPGVVALLRRRFARRAVVLCPNADWMVPVLESAFGDVARVHCIAFGIDRAWYEAPRTPSAPARWLCVSRLTAVKLGPLFEWAAPLFTDGNRELHLIGPRQESDLVIPDWVHFHGPATPEQLCAQWFPQAAGLLSLSTHPEGRPQVMLEAMAAGLPILASRLPAHEDLIAHGGTGWICDDAAGLADGIRWIEDMQHNHDIGTHARQVARARFGDWDDCACRYAAQYARLLQERRQ</sequence>
<dbReference type="PATRIC" id="fig|266128.3.peg.1173"/>
<dbReference type="PANTHER" id="PTHR12526">
    <property type="entry name" value="GLYCOSYLTRANSFERASE"/>
    <property type="match status" value="1"/>
</dbReference>
<organism evidence="1 2">
    <name type="scientific">Stenotrophomonas koreensis</name>
    <dbReference type="NCBI Taxonomy" id="266128"/>
    <lineage>
        <taxon>Bacteria</taxon>
        <taxon>Pseudomonadati</taxon>
        <taxon>Pseudomonadota</taxon>
        <taxon>Gammaproteobacteria</taxon>
        <taxon>Lysobacterales</taxon>
        <taxon>Lysobacteraceae</taxon>
        <taxon>Stenotrophomonas</taxon>
    </lineage>
</organism>
<dbReference type="RefSeq" id="WP_057662163.1">
    <property type="nucleotide sequence ID" value="NZ_LDJH01000002.1"/>
</dbReference>
<dbReference type="AlphaFoldDB" id="A0A0R0BUD0"/>
<dbReference type="SUPFAM" id="SSF53756">
    <property type="entry name" value="UDP-Glycosyltransferase/glycogen phosphorylase"/>
    <property type="match status" value="1"/>
</dbReference>
<dbReference type="OrthoDB" id="5290958at2"/>
<dbReference type="Gene3D" id="3.40.50.2000">
    <property type="entry name" value="Glycogen Phosphorylase B"/>
    <property type="match status" value="2"/>
</dbReference>
<dbReference type="EMBL" id="LDJH01000002">
    <property type="protein sequence ID" value="KRG60731.1"/>
    <property type="molecule type" value="Genomic_DNA"/>
</dbReference>
<comment type="caution">
    <text evidence="1">The sequence shown here is derived from an EMBL/GenBank/DDBJ whole genome shotgun (WGS) entry which is preliminary data.</text>
</comment>
<name>A0A0R0BUD0_9GAMM</name>